<feature type="compositionally biased region" description="Low complexity" evidence="1">
    <location>
        <begin position="174"/>
        <end position="194"/>
    </location>
</feature>
<protein>
    <submittedName>
        <fullName evidence="2">Uncharacterized protein</fullName>
    </submittedName>
</protein>
<organism evidence="2 3">
    <name type="scientific">Neorhodopirellula pilleata</name>
    <dbReference type="NCBI Taxonomy" id="2714738"/>
    <lineage>
        <taxon>Bacteria</taxon>
        <taxon>Pseudomonadati</taxon>
        <taxon>Planctomycetota</taxon>
        <taxon>Planctomycetia</taxon>
        <taxon>Pirellulales</taxon>
        <taxon>Pirellulaceae</taxon>
        <taxon>Neorhodopirellula</taxon>
    </lineage>
</organism>
<sequence>MLLSGSIGLGAFATASIGHADDNWQDNRHFRAAPAVHSGRPSSDFHTASTADRPHPVTSTQRSGWNLQWRTSPTIAAEQARRISDSAFEDKSTRPDVWTTQPNIVAASGQPVPVELSQQPTQQPAHQPATDNRLRQSSASNVQRVAWLNQNAANPNADQPAGGFSIPDNLFRDSAANPPSSPTPNASTPPNSSTIGTPEILPPGEPSFGLPEAIAPMQVLPVPKSAPGIPDELSELFEIDPPAADSKPINPMPQPESTAPADGSSIRDMIQGEPAPVPVPRDQAPSNTPDVVDEIDSPSDRETFAPNPFQNREDERAAERRQSDAQREEQRERNRVRDAGRPSIFSDDDGPASSGTGLSCDDFRDRIEASTIDQVSLDISPPFRPDVIDEDEFQKLRGKFQAKQEARVWRSIDGRPLGTGRLEDLAYEKAVITTEFGSQEELPLNRLSEPDLAYISQNWGLPTECLIEQVAYTPRSWTPTTMTYVASNLCHKPLYFEEVNLERYGHTAGPFAQPVISSAHFFFNIAVLPYKMGVHSPHECQYALGYYRPGNCAPWIIPPVPLSVKGAWYQAAAITGTALLVP</sequence>
<feature type="region of interest" description="Disordered" evidence="1">
    <location>
        <begin position="153"/>
        <end position="361"/>
    </location>
</feature>
<feature type="region of interest" description="Disordered" evidence="1">
    <location>
        <begin position="35"/>
        <end position="63"/>
    </location>
</feature>
<feature type="compositionally biased region" description="Basic and acidic residues" evidence="1">
    <location>
        <begin position="311"/>
        <end position="340"/>
    </location>
</feature>
<dbReference type="Proteomes" id="UP000316213">
    <property type="component" value="Unassembled WGS sequence"/>
</dbReference>
<dbReference type="AlphaFoldDB" id="A0A5C5ZXQ9"/>
<evidence type="ECO:0000313" key="3">
    <source>
        <dbReference type="Proteomes" id="UP000316213"/>
    </source>
</evidence>
<accession>A0A5C5ZXQ9</accession>
<reference evidence="2 3" key="1">
    <citation type="submission" date="2019-02" db="EMBL/GenBank/DDBJ databases">
        <title>Deep-cultivation of Planctomycetes and their phenomic and genomic characterization uncovers novel biology.</title>
        <authorList>
            <person name="Wiegand S."/>
            <person name="Jogler M."/>
            <person name="Boedeker C."/>
            <person name="Pinto D."/>
            <person name="Vollmers J."/>
            <person name="Rivas-Marin E."/>
            <person name="Kohn T."/>
            <person name="Peeters S.H."/>
            <person name="Heuer A."/>
            <person name="Rast P."/>
            <person name="Oberbeckmann S."/>
            <person name="Bunk B."/>
            <person name="Jeske O."/>
            <person name="Meyerdierks A."/>
            <person name="Storesund J.E."/>
            <person name="Kallscheuer N."/>
            <person name="Luecker S."/>
            <person name="Lage O.M."/>
            <person name="Pohl T."/>
            <person name="Merkel B.J."/>
            <person name="Hornburger P."/>
            <person name="Mueller R.-W."/>
            <person name="Bruemmer F."/>
            <person name="Labrenz M."/>
            <person name="Spormann A.M."/>
            <person name="Op Den Camp H."/>
            <person name="Overmann J."/>
            <person name="Amann R."/>
            <person name="Jetten M.S.M."/>
            <person name="Mascher T."/>
            <person name="Medema M.H."/>
            <person name="Devos D.P."/>
            <person name="Kaster A.-K."/>
            <person name="Ovreas L."/>
            <person name="Rohde M."/>
            <person name="Galperin M.Y."/>
            <person name="Jogler C."/>
        </authorList>
    </citation>
    <scope>NUCLEOTIDE SEQUENCE [LARGE SCALE GENOMIC DNA]</scope>
    <source>
        <strain evidence="2 3">Pla100</strain>
    </source>
</reference>
<keyword evidence="3" id="KW-1185">Reference proteome</keyword>
<proteinExistence type="predicted"/>
<evidence type="ECO:0000313" key="2">
    <source>
        <dbReference type="EMBL" id="TWT91940.1"/>
    </source>
</evidence>
<feature type="compositionally biased region" description="Low complexity" evidence="1">
    <location>
        <begin position="118"/>
        <end position="130"/>
    </location>
</feature>
<dbReference type="EMBL" id="SJPM01000013">
    <property type="protein sequence ID" value="TWT91940.1"/>
    <property type="molecule type" value="Genomic_DNA"/>
</dbReference>
<evidence type="ECO:0000256" key="1">
    <source>
        <dbReference type="SAM" id="MobiDB-lite"/>
    </source>
</evidence>
<gene>
    <name evidence="2" type="ORF">Pla100_49800</name>
</gene>
<feature type="compositionally biased region" description="Basic and acidic residues" evidence="1">
    <location>
        <begin position="79"/>
        <end position="94"/>
    </location>
</feature>
<feature type="compositionally biased region" description="Polar residues" evidence="1">
    <location>
        <begin position="40"/>
        <end position="50"/>
    </location>
</feature>
<comment type="caution">
    <text evidence="2">The sequence shown here is derived from an EMBL/GenBank/DDBJ whole genome shotgun (WGS) entry which is preliminary data.</text>
</comment>
<name>A0A5C5ZXQ9_9BACT</name>
<feature type="region of interest" description="Disordered" evidence="1">
    <location>
        <begin position="77"/>
        <end position="139"/>
    </location>
</feature>